<dbReference type="Proteomes" id="UP000177876">
    <property type="component" value="Unassembled WGS sequence"/>
</dbReference>
<dbReference type="PROSITE" id="PS51918">
    <property type="entry name" value="RADICAL_SAM"/>
    <property type="match status" value="1"/>
</dbReference>
<dbReference type="SFLD" id="SFLDS00029">
    <property type="entry name" value="Radical_SAM"/>
    <property type="match status" value="1"/>
</dbReference>
<protein>
    <recommendedName>
        <fullName evidence="6">Radical SAM core domain-containing protein</fullName>
    </recommendedName>
</protein>
<sequence>MRYEDPVFRPPCEAGSLIIQATLGCPHNRCTFCSMYKMKKYRVREVEDIKADLRQARKLYGSIESIFLADGNTVAMNCNKLAEIIEYARYIFPEAKRVSSYGGARFLKGKSPEGLARLKEAGLDIIYFGLESGDDEVLMSVQKGVDSEGMIEAARRVKKAGIALSVYILLGLGGEDHWRQHAENTARVLNAMNPDFIRPRTLYLMPGCPLHEDAQSGLFREASGETIMRELEVLLAGLRVGDCLFMSDHISNYIPVYGQLPQDRERMLASVRMALENPEEYLGPRYLTHL</sequence>
<dbReference type="GO" id="GO:0046872">
    <property type="term" value="F:metal ion binding"/>
    <property type="evidence" value="ECO:0007669"/>
    <property type="project" value="UniProtKB-KW"/>
</dbReference>
<dbReference type="EMBL" id="MELK01000040">
    <property type="protein sequence ID" value="OFW56956.1"/>
    <property type="molecule type" value="Genomic_DNA"/>
</dbReference>
<dbReference type="AlphaFoldDB" id="A0A1F2WJC9"/>
<dbReference type="GO" id="GO:0003824">
    <property type="term" value="F:catalytic activity"/>
    <property type="evidence" value="ECO:0007669"/>
    <property type="project" value="InterPro"/>
</dbReference>
<evidence type="ECO:0000259" key="6">
    <source>
        <dbReference type="PROSITE" id="PS51918"/>
    </source>
</evidence>
<keyword evidence="3" id="KW-0479">Metal-binding</keyword>
<dbReference type="SFLD" id="SFLDG01082">
    <property type="entry name" value="B12-binding_domain_containing"/>
    <property type="match status" value="1"/>
</dbReference>
<evidence type="ECO:0000256" key="5">
    <source>
        <dbReference type="ARBA" id="ARBA00023014"/>
    </source>
</evidence>
<accession>A0A1F2WJC9</accession>
<feature type="domain" description="Radical SAM core" evidence="6">
    <location>
        <begin position="9"/>
        <end position="239"/>
    </location>
</feature>
<dbReference type="InterPro" id="IPR007197">
    <property type="entry name" value="rSAM"/>
</dbReference>
<comment type="caution">
    <text evidence="7">The sequence shown here is derived from an EMBL/GenBank/DDBJ whole genome shotgun (WGS) entry which is preliminary data.</text>
</comment>
<dbReference type="InterPro" id="IPR006638">
    <property type="entry name" value="Elp3/MiaA/NifB-like_rSAM"/>
</dbReference>
<evidence type="ECO:0000256" key="1">
    <source>
        <dbReference type="ARBA" id="ARBA00001966"/>
    </source>
</evidence>
<evidence type="ECO:0000313" key="8">
    <source>
        <dbReference type="Proteomes" id="UP000177876"/>
    </source>
</evidence>
<gene>
    <name evidence="7" type="ORF">A2Y75_06490</name>
</gene>
<dbReference type="PROSITE" id="PS51257">
    <property type="entry name" value="PROKAR_LIPOPROTEIN"/>
    <property type="match status" value="1"/>
</dbReference>
<organism evidence="7 8">
    <name type="scientific">Candidatus Solincola sediminis</name>
    <dbReference type="NCBI Taxonomy" id="1797199"/>
    <lineage>
        <taxon>Bacteria</taxon>
        <taxon>Bacillati</taxon>
        <taxon>Actinomycetota</taxon>
        <taxon>Candidatus Geothermincolia</taxon>
        <taxon>Candidatus Geothermincolales</taxon>
        <taxon>Candidatus Geothermincolaceae</taxon>
        <taxon>Candidatus Solincola</taxon>
    </lineage>
</organism>
<dbReference type="PANTHER" id="PTHR43409">
    <property type="entry name" value="ANAEROBIC MAGNESIUM-PROTOPORPHYRIN IX MONOMETHYL ESTER CYCLASE-RELATED"/>
    <property type="match status" value="1"/>
</dbReference>
<dbReference type="PANTHER" id="PTHR43409:SF4">
    <property type="entry name" value="RADICAL SAM SUPERFAMILY PROTEIN"/>
    <property type="match status" value="1"/>
</dbReference>
<dbReference type="SUPFAM" id="SSF102114">
    <property type="entry name" value="Radical SAM enzymes"/>
    <property type="match status" value="1"/>
</dbReference>
<dbReference type="GO" id="GO:0051536">
    <property type="term" value="F:iron-sulfur cluster binding"/>
    <property type="evidence" value="ECO:0007669"/>
    <property type="project" value="UniProtKB-KW"/>
</dbReference>
<dbReference type="STRING" id="1797197.A2Y75_06490"/>
<reference evidence="7 8" key="1">
    <citation type="journal article" date="2016" name="Nat. Commun.">
        <title>Thousands of microbial genomes shed light on interconnected biogeochemical processes in an aquifer system.</title>
        <authorList>
            <person name="Anantharaman K."/>
            <person name="Brown C.T."/>
            <person name="Hug L.A."/>
            <person name="Sharon I."/>
            <person name="Castelle C.J."/>
            <person name="Probst A.J."/>
            <person name="Thomas B.C."/>
            <person name="Singh A."/>
            <person name="Wilkins M.J."/>
            <person name="Karaoz U."/>
            <person name="Brodie E.L."/>
            <person name="Williams K.H."/>
            <person name="Hubbard S.S."/>
            <person name="Banfield J.F."/>
        </authorList>
    </citation>
    <scope>NUCLEOTIDE SEQUENCE [LARGE SCALE GENOMIC DNA]</scope>
</reference>
<name>A0A1F2WJC9_9ACTN</name>
<dbReference type="Gene3D" id="3.20.20.70">
    <property type="entry name" value="Aldolase class I"/>
    <property type="match status" value="1"/>
</dbReference>
<dbReference type="Pfam" id="PF04055">
    <property type="entry name" value="Radical_SAM"/>
    <property type="match status" value="1"/>
</dbReference>
<evidence type="ECO:0000256" key="4">
    <source>
        <dbReference type="ARBA" id="ARBA00023004"/>
    </source>
</evidence>
<proteinExistence type="predicted"/>
<dbReference type="InterPro" id="IPR058240">
    <property type="entry name" value="rSAM_sf"/>
</dbReference>
<keyword evidence="4" id="KW-0408">Iron</keyword>
<evidence type="ECO:0000313" key="7">
    <source>
        <dbReference type="EMBL" id="OFW56956.1"/>
    </source>
</evidence>
<dbReference type="SMART" id="SM00729">
    <property type="entry name" value="Elp3"/>
    <property type="match status" value="1"/>
</dbReference>
<evidence type="ECO:0000256" key="3">
    <source>
        <dbReference type="ARBA" id="ARBA00022723"/>
    </source>
</evidence>
<dbReference type="InterPro" id="IPR013785">
    <property type="entry name" value="Aldolase_TIM"/>
</dbReference>
<dbReference type="SFLD" id="SFLDG01095">
    <property type="entry name" value="Uncharacterised_Radical_SAM_Su"/>
    <property type="match status" value="1"/>
</dbReference>
<comment type="cofactor">
    <cofactor evidence="1">
        <name>[4Fe-4S] cluster</name>
        <dbReference type="ChEBI" id="CHEBI:49883"/>
    </cofactor>
</comment>
<keyword evidence="5" id="KW-0411">Iron-sulfur</keyword>
<dbReference type="CDD" id="cd01335">
    <property type="entry name" value="Radical_SAM"/>
    <property type="match status" value="1"/>
</dbReference>
<evidence type="ECO:0000256" key="2">
    <source>
        <dbReference type="ARBA" id="ARBA00022691"/>
    </source>
</evidence>
<keyword evidence="2" id="KW-0949">S-adenosyl-L-methionine</keyword>
<dbReference type="InterPro" id="IPR051198">
    <property type="entry name" value="BchE-like"/>
</dbReference>